<dbReference type="AlphaFoldDB" id="A0A150T3V6"/>
<dbReference type="EMBL" id="JEMC01001156">
    <property type="protein sequence ID" value="KYF99246.1"/>
    <property type="molecule type" value="Genomic_DNA"/>
</dbReference>
<sequence>MLSLAQYAALCAELAVFPEQAEAIFERYGLSVPRDRLTVDLAWQERLRRDPAEHQRWQAGYRHYVAYWTELRTRGQR</sequence>
<protein>
    <submittedName>
        <fullName evidence="1">Uncharacterized protein</fullName>
    </submittedName>
</protein>
<evidence type="ECO:0000313" key="2">
    <source>
        <dbReference type="Proteomes" id="UP000075515"/>
    </source>
</evidence>
<name>A0A150T3V6_SORCE</name>
<evidence type="ECO:0000313" key="1">
    <source>
        <dbReference type="EMBL" id="KYF99246.1"/>
    </source>
</evidence>
<reference evidence="1 2" key="1">
    <citation type="submission" date="2014-02" db="EMBL/GenBank/DDBJ databases">
        <title>The small core and large imbalanced accessory genome model reveals a collaborative survival strategy of Sorangium cellulosum strains in nature.</title>
        <authorList>
            <person name="Han K."/>
            <person name="Peng R."/>
            <person name="Blom J."/>
            <person name="Li Y.-Z."/>
        </authorList>
    </citation>
    <scope>NUCLEOTIDE SEQUENCE [LARGE SCALE GENOMIC DNA]</scope>
    <source>
        <strain evidence="1 2">So0149</strain>
    </source>
</reference>
<accession>A0A150T3V6</accession>
<organism evidence="1 2">
    <name type="scientific">Sorangium cellulosum</name>
    <name type="common">Polyangium cellulosum</name>
    <dbReference type="NCBI Taxonomy" id="56"/>
    <lineage>
        <taxon>Bacteria</taxon>
        <taxon>Pseudomonadati</taxon>
        <taxon>Myxococcota</taxon>
        <taxon>Polyangia</taxon>
        <taxon>Polyangiales</taxon>
        <taxon>Polyangiaceae</taxon>
        <taxon>Sorangium</taxon>
    </lineage>
</organism>
<gene>
    <name evidence="1" type="ORF">BE18_50180</name>
</gene>
<dbReference type="Proteomes" id="UP000075515">
    <property type="component" value="Unassembled WGS sequence"/>
</dbReference>
<proteinExistence type="predicted"/>
<comment type="caution">
    <text evidence="1">The sequence shown here is derived from an EMBL/GenBank/DDBJ whole genome shotgun (WGS) entry which is preliminary data.</text>
</comment>